<gene>
    <name evidence="1" type="ORF">MetMK1DRAFT_00026700</name>
</gene>
<name>H2C7X1_9CREN</name>
<dbReference type="RefSeq" id="WP_009074459.1">
    <property type="nucleotide sequence ID" value="NZ_JH597770.1"/>
</dbReference>
<protein>
    <submittedName>
        <fullName evidence="1">Uncharacterized protein</fullName>
    </submittedName>
</protein>
<dbReference type="Proteomes" id="UP000003980">
    <property type="component" value="Unassembled WGS sequence"/>
</dbReference>
<dbReference type="EMBL" id="JH597770">
    <property type="protein sequence ID" value="EHP68247.1"/>
    <property type="molecule type" value="Genomic_DNA"/>
</dbReference>
<evidence type="ECO:0000313" key="1">
    <source>
        <dbReference type="EMBL" id="EHP68247.1"/>
    </source>
</evidence>
<dbReference type="eggNOG" id="arCOG07180">
    <property type="taxonomic scope" value="Archaea"/>
</dbReference>
<organism evidence="1 2">
    <name type="scientific">Metallosphaera yellowstonensis MK1</name>
    <dbReference type="NCBI Taxonomy" id="671065"/>
    <lineage>
        <taxon>Archaea</taxon>
        <taxon>Thermoproteota</taxon>
        <taxon>Thermoprotei</taxon>
        <taxon>Sulfolobales</taxon>
        <taxon>Sulfolobaceae</taxon>
        <taxon>Metallosphaera</taxon>
    </lineage>
</organism>
<dbReference type="CDD" id="cd18716">
    <property type="entry name" value="PIN_SSO1118-like"/>
    <property type="match status" value="1"/>
</dbReference>
<sequence>MNMYAVISPSSYPRLKEILSKFSQYKLVITTFGVSYALKNNLDIDFALDKGVWVRAYSHKVFSHGELPIHEAEAIMVASDLQAILIASDEKVKAEAERRGVKVVSPDAS</sequence>
<accession>H2C7X1</accession>
<dbReference type="AlphaFoldDB" id="H2C7X1"/>
<dbReference type="HOGENOM" id="CLU_145828_0_0_2"/>
<keyword evidence="2" id="KW-1185">Reference proteome</keyword>
<dbReference type="Gene3D" id="3.40.50.1010">
    <property type="entry name" value="5'-nuclease"/>
    <property type="match status" value="1"/>
</dbReference>
<evidence type="ECO:0000313" key="2">
    <source>
        <dbReference type="Proteomes" id="UP000003980"/>
    </source>
</evidence>
<proteinExistence type="predicted"/>
<reference evidence="1 2" key="1">
    <citation type="submission" date="2012-01" db="EMBL/GenBank/DDBJ databases">
        <title>Improved High-Quality Draft sequence of Metallosphaera yellowstonensis MK1.</title>
        <authorList>
            <consortium name="US DOE Joint Genome Institute"/>
            <person name="Lucas S."/>
            <person name="Han J."/>
            <person name="Cheng J.-F."/>
            <person name="Goodwin L."/>
            <person name="Pitluck S."/>
            <person name="Peters L."/>
            <person name="Teshima H."/>
            <person name="Detter J.C."/>
            <person name="Han C."/>
            <person name="Tapia R."/>
            <person name="Land M."/>
            <person name="Hauser L."/>
            <person name="Kyrpides N."/>
            <person name="Kozubal M."/>
            <person name="Macur R.E."/>
            <person name="Jay Z."/>
            <person name="Inskeep W."/>
            <person name="Woyke T."/>
        </authorList>
    </citation>
    <scope>NUCLEOTIDE SEQUENCE [LARGE SCALE GENOMIC DNA]</scope>
    <source>
        <strain evidence="1 2">MK1</strain>
    </source>
</reference>